<name>A0A9P6MP73_9FUNG</name>
<accession>A0A9P6MP73</accession>
<feature type="non-terminal residue" evidence="2">
    <location>
        <position position="196"/>
    </location>
</feature>
<evidence type="ECO:0000256" key="1">
    <source>
        <dbReference type="SAM" id="MobiDB-lite"/>
    </source>
</evidence>
<dbReference type="EMBL" id="JAAAID010001744">
    <property type="protein sequence ID" value="KAG0008925.1"/>
    <property type="molecule type" value="Genomic_DNA"/>
</dbReference>
<feature type="compositionally biased region" description="Polar residues" evidence="1">
    <location>
        <begin position="162"/>
        <end position="173"/>
    </location>
</feature>
<dbReference type="AlphaFoldDB" id="A0A9P6MP73"/>
<sequence>MIQSLFSSKTSHLSPEEALELVNERLELAFKEDDIAKKLKFVNSANSWLKDAENIFVSKKVKDPALTEGIVHAYHEHGRLLDDLGHHYKAKKSHSSAEKWGYAHVASRHAGSSNTLGKSDTIRRSPLPTAALSVAPSIATAMHQGSSKADVTQLNHQDHTLHSTPTKVNNDKSVPNKDGMQIQQKIFDQDVTPPIA</sequence>
<reference evidence="2" key="1">
    <citation type="journal article" date="2020" name="Fungal Divers.">
        <title>Resolving the Mortierellaceae phylogeny through synthesis of multi-gene phylogenetics and phylogenomics.</title>
        <authorList>
            <person name="Vandepol N."/>
            <person name="Liber J."/>
            <person name="Desiro A."/>
            <person name="Na H."/>
            <person name="Kennedy M."/>
            <person name="Barry K."/>
            <person name="Grigoriev I.V."/>
            <person name="Miller A.N."/>
            <person name="O'Donnell K."/>
            <person name="Stajich J.E."/>
            <person name="Bonito G."/>
        </authorList>
    </citation>
    <scope>NUCLEOTIDE SEQUENCE</scope>
    <source>
        <strain evidence="2">NRRL 2769</strain>
    </source>
</reference>
<evidence type="ECO:0000313" key="3">
    <source>
        <dbReference type="Proteomes" id="UP000703661"/>
    </source>
</evidence>
<gene>
    <name evidence="2" type="ORF">BGZ80_002911</name>
</gene>
<organism evidence="2 3">
    <name type="scientific">Entomortierella chlamydospora</name>
    <dbReference type="NCBI Taxonomy" id="101097"/>
    <lineage>
        <taxon>Eukaryota</taxon>
        <taxon>Fungi</taxon>
        <taxon>Fungi incertae sedis</taxon>
        <taxon>Mucoromycota</taxon>
        <taxon>Mortierellomycotina</taxon>
        <taxon>Mortierellomycetes</taxon>
        <taxon>Mortierellales</taxon>
        <taxon>Mortierellaceae</taxon>
        <taxon>Entomortierella</taxon>
    </lineage>
</organism>
<proteinExistence type="predicted"/>
<comment type="caution">
    <text evidence="2">The sequence shown here is derived from an EMBL/GenBank/DDBJ whole genome shotgun (WGS) entry which is preliminary data.</text>
</comment>
<protein>
    <submittedName>
        <fullName evidence="2">Uncharacterized protein</fullName>
    </submittedName>
</protein>
<evidence type="ECO:0000313" key="2">
    <source>
        <dbReference type="EMBL" id="KAG0008925.1"/>
    </source>
</evidence>
<dbReference type="Proteomes" id="UP000703661">
    <property type="component" value="Unassembled WGS sequence"/>
</dbReference>
<keyword evidence="3" id="KW-1185">Reference proteome</keyword>
<feature type="region of interest" description="Disordered" evidence="1">
    <location>
        <begin position="159"/>
        <end position="196"/>
    </location>
</feature>